<keyword evidence="2" id="KW-1185">Reference proteome</keyword>
<dbReference type="InParanoid" id="W4KBG8"/>
<proteinExistence type="predicted"/>
<dbReference type="Proteomes" id="UP000030671">
    <property type="component" value="Unassembled WGS sequence"/>
</dbReference>
<reference evidence="1 2" key="1">
    <citation type="journal article" date="2012" name="New Phytol.">
        <title>Insight into trade-off between wood decay and parasitism from the genome of a fungal forest pathogen.</title>
        <authorList>
            <person name="Olson A."/>
            <person name="Aerts A."/>
            <person name="Asiegbu F."/>
            <person name="Belbahri L."/>
            <person name="Bouzid O."/>
            <person name="Broberg A."/>
            <person name="Canback B."/>
            <person name="Coutinho P.M."/>
            <person name="Cullen D."/>
            <person name="Dalman K."/>
            <person name="Deflorio G."/>
            <person name="van Diepen L.T."/>
            <person name="Dunand C."/>
            <person name="Duplessis S."/>
            <person name="Durling M."/>
            <person name="Gonthier P."/>
            <person name="Grimwood J."/>
            <person name="Fossdal C.G."/>
            <person name="Hansson D."/>
            <person name="Henrissat B."/>
            <person name="Hietala A."/>
            <person name="Himmelstrand K."/>
            <person name="Hoffmeister D."/>
            <person name="Hogberg N."/>
            <person name="James T.Y."/>
            <person name="Karlsson M."/>
            <person name="Kohler A."/>
            <person name="Kues U."/>
            <person name="Lee Y.H."/>
            <person name="Lin Y.C."/>
            <person name="Lind M."/>
            <person name="Lindquist E."/>
            <person name="Lombard V."/>
            <person name="Lucas S."/>
            <person name="Lunden K."/>
            <person name="Morin E."/>
            <person name="Murat C."/>
            <person name="Park J."/>
            <person name="Raffaello T."/>
            <person name="Rouze P."/>
            <person name="Salamov A."/>
            <person name="Schmutz J."/>
            <person name="Solheim H."/>
            <person name="Stahlberg J."/>
            <person name="Velez H."/>
            <person name="de Vries R.P."/>
            <person name="Wiebenga A."/>
            <person name="Woodward S."/>
            <person name="Yakovlev I."/>
            <person name="Garbelotto M."/>
            <person name="Martin F."/>
            <person name="Grigoriev I.V."/>
            <person name="Stenlid J."/>
        </authorList>
    </citation>
    <scope>NUCLEOTIDE SEQUENCE [LARGE SCALE GENOMIC DNA]</scope>
    <source>
        <strain evidence="1 2">TC 32-1</strain>
    </source>
</reference>
<evidence type="ECO:0000313" key="1">
    <source>
        <dbReference type="EMBL" id="ETW83192.1"/>
    </source>
</evidence>
<accession>W4KBG8</accession>
<organism evidence="1 2">
    <name type="scientific">Heterobasidion irregulare (strain TC 32-1)</name>
    <dbReference type="NCBI Taxonomy" id="747525"/>
    <lineage>
        <taxon>Eukaryota</taxon>
        <taxon>Fungi</taxon>
        <taxon>Dikarya</taxon>
        <taxon>Basidiomycota</taxon>
        <taxon>Agaricomycotina</taxon>
        <taxon>Agaricomycetes</taxon>
        <taxon>Russulales</taxon>
        <taxon>Bondarzewiaceae</taxon>
        <taxon>Heterobasidion</taxon>
        <taxon>Heterobasidion annosum species complex</taxon>
    </lineage>
</organism>
<evidence type="ECO:0000313" key="2">
    <source>
        <dbReference type="Proteomes" id="UP000030671"/>
    </source>
</evidence>
<sequence length="122" mass="13497">MSAQYCNAEVVVGIGGNSLGCGATWWYLGYSLRDGDVAKTLSCLSMAFPKLLLPELLDMQWRISSPRAAKKPHTSLLKGRNRTTMASFSEHWPDPASVNIRESTIWLNVQLEALSKGLESMH</sequence>
<dbReference type="GeneID" id="20666235"/>
<dbReference type="EMBL" id="KI925457">
    <property type="protein sequence ID" value="ETW83192.1"/>
    <property type="molecule type" value="Genomic_DNA"/>
</dbReference>
<name>W4KBG8_HETIT</name>
<gene>
    <name evidence="1" type="ORF">HETIRDRAFT_107306</name>
</gene>
<dbReference type="RefSeq" id="XP_009545473.1">
    <property type="nucleotide sequence ID" value="XM_009547178.1"/>
</dbReference>
<protein>
    <submittedName>
        <fullName evidence="1">Uncharacterized protein</fullName>
    </submittedName>
</protein>
<dbReference type="AlphaFoldDB" id="W4KBG8"/>
<dbReference type="KEGG" id="hir:HETIRDRAFT_107306"/>
<dbReference type="HOGENOM" id="CLU_2027034_0_0_1"/>